<comment type="similarity">
    <text evidence="1">Belongs to the LytR/CpsA/Psr (LCP) family.</text>
</comment>
<reference evidence="4 5" key="1">
    <citation type="submission" date="2022-10" db="EMBL/GenBank/DDBJ databases">
        <title>Comparative genomic analysis of Cohnella hashimotonis sp. nov., isolated from the International Space Station.</title>
        <authorList>
            <person name="Simpson A."/>
            <person name="Venkateswaran K."/>
        </authorList>
    </citation>
    <scope>NUCLEOTIDE SEQUENCE [LARGE SCALE GENOMIC DNA]</scope>
    <source>
        <strain evidence="4 5">DSM 18997</strain>
    </source>
</reference>
<comment type="caution">
    <text evidence="4">The sequence shown here is derived from an EMBL/GenBank/DDBJ whole genome shotgun (WGS) entry which is preliminary data.</text>
</comment>
<feature type="transmembrane region" description="Helical" evidence="2">
    <location>
        <begin position="17"/>
        <end position="38"/>
    </location>
</feature>
<keyword evidence="2" id="KW-0812">Transmembrane</keyword>
<sequence>MNTPENKRTWVRKTLKYAGIVVGALVVIVGSYAGYLVYKANHTINLMAGDAPAPSPSPSAFVSGTSDEQRIDADYASDSELIKKPVTFLLAGIDFREGSGGTLNTDVLMLGSLNPQTNSASLISLPRDLQLKPEDLGTHKANYYYAYFYNKDKDTAMENTKEFYSDLFDFPIDYMIMINFDGLRKLVDAVGGVDVDVDMDMRYVDNADGTNIDLKKGYQHLDGAKALDFVRYRKSNRGTAESSDIARNARQQQVLSQLTDKLASFQGVLQWGKVLDLLGKNVQTDIPKSILRDYIYNVKEMKPDTLNVLPLESRWESPYIIVKEDDLEQALDALRAEAGIHEPSDLKLADVVGLDPSPDPDDAR</sequence>
<dbReference type="AlphaFoldDB" id="A0A9X4KI84"/>
<dbReference type="NCBIfam" id="TIGR00350">
    <property type="entry name" value="lytR_cpsA_psr"/>
    <property type="match status" value="1"/>
</dbReference>
<keyword evidence="2" id="KW-1133">Transmembrane helix</keyword>
<dbReference type="Proteomes" id="UP001153387">
    <property type="component" value="Unassembled WGS sequence"/>
</dbReference>
<evidence type="ECO:0000313" key="4">
    <source>
        <dbReference type="EMBL" id="MDG0792024.1"/>
    </source>
</evidence>
<dbReference type="RefSeq" id="WP_277565853.1">
    <property type="nucleotide sequence ID" value="NZ_JAPDHZ010000003.1"/>
</dbReference>
<protein>
    <submittedName>
        <fullName evidence="4">LCP family protein</fullName>
    </submittedName>
</protein>
<dbReference type="Gene3D" id="3.40.630.190">
    <property type="entry name" value="LCP protein"/>
    <property type="match status" value="1"/>
</dbReference>
<keyword evidence="2" id="KW-0472">Membrane</keyword>
<keyword evidence="5" id="KW-1185">Reference proteome</keyword>
<evidence type="ECO:0000256" key="1">
    <source>
        <dbReference type="ARBA" id="ARBA00006068"/>
    </source>
</evidence>
<accession>A0A9X4KI84</accession>
<proteinExistence type="inferred from homology"/>
<dbReference type="InterPro" id="IPR004474">
    <property type="entry name" value="LytR_CpsA_psr"/>
</dbReference>
<evidence type="ECO:0000259" key="3">
    <source>
        <dbReference type="Pfam" id="PF03816"/>
    </source>
</evidence>
<organism evidence="4 5">
    <name type="scientific">Cohnella ginsengisoli</name>
    <dbReference type="NCBI Taxonomy" id="425004"/>
    <lineage>
        <taxon>Bacteria</taxon>
        <taxon>Bacillati</taxon>
        <taxon>Bacillota</taxon>
        <taxon>Bacilli</taxon>
        <taxon>Bacillales</taxon>
        <taxon>Paenibacillaceae</taxon>
        <taxon>Cohnella</taxon>
    </lineage>
</organism>
<dbReference type="InterPro" id="IPR050922">
    <property type="entry name" value="LytR/CpsA/Psr_CW_biosynth"/>
</dbReference>
<dbReference type="Pfam" id="PF03816">
    <property type="entry name" value="LytR_cpsA_psr"/>
    <property type="match status" value="1"/>
</dbReference>
<dbReference type="PANTHER" id="PTHR33392">
    <property type="entry name" value="POLYISOPRENYL-TEICHOIC ACID--PEPTIDOGLYCAN TEICHOIC ACID TRANSFERASE TAGU"/>
    <property type="match status" value="1"/>
</dbReference>
<feature type="domain" description="Cell envelope-related transcriptional attenuator" evidence="3">
    <location>
        <begin position="104"/>
        <end position="263"/>
    </location>
</feature>
<name>A0A9X4KI84_9BACL</name>
<evidence type="ECO:0000313" key="5">
    <source>
        <dbReference type="Proteomes" id="UP001153387"/>
    </source>
</evidence>
<gene>
    <name evidence="4" type="ORF">OMP38_15015</name>
</gene>
<evidence type="ECO:0000256" key="2">
    <source>
        <dbReference type="SAM" id="Phobius"/>
    </source>
</evidence>
<dbReference type="PANTHER" id="PTHR33392:SF6">
    <property type="entry name" value="POLYISOPRENYL-TEICHOIC ACID--PEPTIDOGLYCAN TEICHOIC ACID TRANSFERASE TAGU"/>
    <property type="match status" value="1"/>
</dbReference>
<dbReference type="EMBL" id="JAPDHZ010000003">
    <property type="protein sequence ID" value="MDG0792024.1"/>
    <property type="molecule type" value="Genomic_DNA"/>
</dbReference>